<gene>
    <name evidence="1" type="ORF">KIH39_16250</name>
</gene>
<accession>A0A8E6EWQ3</accession>
<evidence type="ECO:0000313" key="2">
    <source>
        <dbReference type="Proteomes" id="UP000676194"/>
    </source>
</evidence>
<protein>
    <recommendedName>
        <fullName evidence="3">Zinc/iron-chelating domain-containing protein</fullName>
    </recommendedName>
</protein>
<name>A0A8E6EWQ3_9BACT</name>
<dbReference type="EMBL" id="CP074694">
    <property type="protein sequence ID" value="QVL30401.1"/>
    <property type="molecule type" value="Genomic_DNA"/>
</dbReference>
<sequence>MHPKFPDWHDRIYRLYLELDAEIAGHQPRCEASGKCCRFREYGHTLFLSQLEAEVLLASAPPFSGPASADLCPYQKDNLCTAREPRPLGCRVYFCDPKYAGVGETITEKYLKKLKAIADEFNLGWEYAPLHKFLNEHLRVHELYPPQSREDPRIRLL</sequence>
<organism evidence="1 2">
    <name type="scientific">Telmatocola sphagniphila</name>
    <dbReference type="NCBI Taxonomy" id="1123043"/>
    <lineage>
        <taxon>Bacteria</taxon>
        <taxon>Pseudomonadati</taxon>
        <taxon>Planctomycetota</taxon>
        <taxon>Planctomycetia</taxon>
        <taxon>Gemmatales</taxon>
        <taxon>Gemmataceae</taxon>
    </lineage>
</organism>
<keyword evidence="2" id="KW-1185">Reference proteome</keyword>
<dbReference type="Proteomes" id="UP000676194">
    <property type="component" value="Chromosome"/>
</dbReference>
<dbReference type="RefSeq" id="WP_213494272.1">
    <property type="nucleotide sequence ID" value="NZ_CP074694.1"/>
</dbReference>
<evidence type="ECO:0000313" key="1">
    <source>
        <dbReference type="EMBL" id="QVL30401.1"/>
    </source>
</evidence>
<proteinExistence type="predicted"/>
<dbReference type="KEGG" id="tsph:KIH39_16250"/>
<dbReference type="AlphaFoldDB" id="A0A8E6EWQ3"/>
<evidence type="ECO:0008006" key="3">
    <source>
        <dbReference type="Google" id="ProtNLM"/>
    </source>
</evidence>
<reference evidence="1" key="1">
    <citation type="submission" date="2021-05" db="EMBL/GenBank/DDBJ databases">
        <title>Complete genome sequence of the cellulolytic planctomycete Telmatocola sphagniphila SP2T and characterization of the first cellulase from planctomycetes.</title>
        <authorList>
            <person name="Rakitin A.L."/>
            <person name="Beletsky A.V."/>
            <person name="Naumoff D.G."/>
            <person name="Kulichevskaya I.S."/>
            <person name="Mardanov A.V."/>
            <person name="Ravin N.V."/>
            <person name="Dedysh S.N."/>
        </authorList>
    </citation>
    <scope>NUCLEOTIDE SEQUENCE</scope>
    <source>
        <strain evidence="1">SP2T</strain>
    </source>
</reference>